<dbReference type="EMBL" id="JAWLIP010000009">
    <property type="protein sequence ID" value="MDV6228180.1"/>
    <property type="molecule type" value="Genomic_DNA"/>
</dbReference>
<evidence type="ECO:0000256" key="1">
    <source>
        <dbReference type="ARBA" id="ARBA00004651"/>
    </source>
</evidence>
<evidence type="ECO:0000256" key="6">
    <source>
        <dbReference type="ARBA" id="ARBA00023136"/>
    </source>
</evidence>
<evidence type="ECO:0000256" key="5">
    <source>
        <dbReference type="ARBA" id="ARBA00022989"/>
    </source>
</evidence>
<dbReference type="Gene3D" id="1.10.287.1260">
    <property type="match status" value="1"/>
</dbReference>
<dbReference type="Proteomes" id="UP001185659">
    <property type="component" value="Unassembled WGS sequence"/>
</dbReference>
<feature type="transmembrane region" description="Helical" evidence="7">
    <location>
        <begin position="81"/>
        <end position="101"/>
    </location>
</feature>
<dbReference type="Pfam" id="PF00924">
    <property type="entry name" value="MS_channel_2nd"/>
    <property type="match status" value="1"/>
</dbReference>
<feature type="transmembrane region" description="Helical" evidence="7">
    <location>
        <begin position="47"/>
        <end position="69"/>
    </location>
</feature>
<sequence length="309" mass="33826">MSAIRKTFLRILWPLLCTGLAIAAYMLHQPVMEWLELGIPPKPIRVLTGAVAYFSAAWLGGRLVAMALERAGRKRRQVPKLLPELISAALFLAATLATVMLVIGQSWSGALAGSGLIIAILGFALRSTLADVFAGIAVGIEAPYRIGDWVSIDDQTRGRVIEIGWRTTRLFTRNDTYVILPNSQIARQKLTNYSAPNRKYRTQVEVVLSHAFAVSDARKLLAEAASRSPIIVQTPAPDVRVASYDPEGIRYNVRFWVPSFADDIDCRDAIFAEIDAALRNSGLPLPVPGIRILNGGAEVASTPRKVMEH</sequence>
<dbReference type="InterPro" id="IPR010920">
    <property type="entry name" value="LSM_dom_sf"/>
</dbReference>
<keyword evidence="7" id="KW-0813">Transport</keyword>
<dbReference type="InterPro" id="IPR049278">
    <property type="entry name" value="MS_channel_C"/>
</dbReference>
<reference evidence="10 11" key="1">
    <citation type="submission" date="2023-10" db="EMBL/GenBank/DDBJ databases">
        <authorList>
            <person name="Venkata Ramana C."/>
            <person name="Sasikala C."/>
            <person name="Dhurka M."/>
        </authorList>
    </citation>
    <scope>NUCLEOTIDE SEQUENCE [LARGE SCALE GENOMIC DNA]</scope>
    <source>
        <strain evidence="10 11">KCTC 32151</strain>
    </source>
</reference>
<dbReference type="InterPro" id="IPR011066">
    <property type="entry name" value="MscS_channel_C_sf"/>
</dbReference>
<gene>
    <name evidence="10" type="ORF">R2G56_17935</name>
</gene>
<keyword evidence="5 7" id="KW-1133">Transmembrane helix</keyword>
<evidence type="ECO:0000313" key="10">
    <source>
        <dbReference type="EMBL" id="MDV6228180.1"/>
    </source>
</evidence>
<dbReference type="RefSeq" id="WP_317562154.1">
    <property type="nucleotide sequence ID" value="NZ_JAWLIP010000009.1"/>
</dbReference>
<dbReference type="SUPFAM" id="SSF50182">
    <property type="entry name" value="Sm-like ribonucleoproteins"/>
    <property type="match status" value="1"/>
</dbReference>
<keyword evidence="11" id="KW-1185">Reference proteome</keyword>
<keyword evidence="3" id="KW-1003">Cell membrane</keyword>
<dbReference type="Gene3D" id="3.30.70.100">
    <property type="match status" value="1"/>
</dbReference>
<comment type="function">
    <text evidence="7">Mechanosensitive channel that participates in the regulation of osmotic pressure changes within the cell, opening in response to stretch forces in the membrane lipid bilayer, without the need for other proteins. Contributes to normal resistance to hypoosmotic shock. Forms an ion channel of 1.0 nanosiemens conductance with a slight preference for anions.</text>
</comment>
<keyword evidence="4 7" id="KW-0812">Transmembrane</keyword>
<feature type="domain" description="Mechanosensitive ion channel MscS C-terminal" evidence="9">
    <location>
        <begin position="203"/>
        <end position="283"/>
    </location>
</feature>
<name>A0ABU4APL4_9HYPH</name>
<evidence type="ECO:0000256" key="3">
    <source>
        <dbReference type="ARBA" id="ARBA00022475"/>
    </source>
</evidence>
<keyword evidence="7" id="KW-0407">Ion channel</keyword>
<accession>A0ABU4APL4</accession>
<keyword evidence="6 7" id="KW-0472">Membrane</keyword>
<keyword evidence="7" id="KW-0406">Ion transport</keyword>
<feature type="domain" description="Mechanosensitive ion channel MscS" evidence="8">
    <location>
        <begin position="128"/>
        <end position="194"/>
    </location>
</feature>
<feature type="transmembrane region" description="Helical" evidence="7">
    <location>
        <begin position="7"/>
        <end position="27"/>
    </location>
</feature>
<evidence type="ECO:0000313" key="11">
    <source>
        <dbReference type="Proteomes" id="UP001185659"/>
    </source>
</evidence>
<proteinExistence type="inferred from homology"/>
<dbReference type="Pfam" id="PF21082">
    <property type="entry name" value="MS_channel_3rd"/>
    <property type="match status" value="1"/>
</dbReference>
<dbReference type="InterPro" id="IPR006685">
    <property type="entry name" value="MscS_channel_2nd"/>
</dbReference>
<comment type="subcellular location">
    <subcellularLocation>
        <location evidence="7">Cell inner membrane</location>
        <topology evidence="7">Multi-pass membrane protein</topology>
    </subcellularLocation>
    <subcellularLocation>
        <location evidence="1">Cell membrane</location>
        <topology evidence="1">Multi-pass membrane protein</topology>
    </subcellularLocation>
</comment>
<dbReference type="SUPFAM" id="SSF82689">
    <property type="entry name" value="Mechanosensitive channel protein MscS (YggB), C-terminal domain"/>
    <property type="match status" value="1"/>
</dbReference>
<comment type="subunit">
    <text evidence="7">Homoheptamer.</text>
</comment>
<comment type="caution">
    <text evidence="10">The sequence shown here is derived from an EMBL/GenBank/DDBJ whole genome shotgun (WGS) entry which is preliminary data.</text>
</comment>
<keyword evidence="7" id="KW-0997">Cell inner membrane</keyword>
<feature type="transmembrane region" description="Helical" evidence="7">
    <location>
        <begin position="107"/>
        <end position="125"/>
    </location>
</feature>
<protein>
    <recommendedName>
        <fullName evidence="7">Small-conductance mechanosensitive channel</fullName>
    </recommendedName>
</protein>
<organism evidence="10 11">
    <name type="scientific">Nitratireductor aquimarinus</name>
    <dbReference type="NCBI Taxonomy" id="889300"/>
    <lineage>
        <taxon>Bacteria</taxon>
        <taxon>Pseudomonadati</taxon>
        <taxon>Pseudomonadota</taxon>
        <taxon>Alphaproteobacteria</taxon>
        <taxon>Hyphomicrobiales</taxon>
        <taxon>Phyllobacteriaceae</taxon>
        <taxon>Nitratireductor</taxon>
    </lineage>
</organism>
<evidence type="ECO:0000259" key="9">
    <source>
        <dbReference type="Pfam" id="PF21082"/>
    </source>
</evidence>
<dbReference type="PANTHER" id="PTHR30221">
    <property type="entry name" value="SMALL-CONDUCTANCE MECHANOSENSITIVE CHANNEL"/>
    <property type="match status" value="1"/>
</dbReference>
<evidence type="ECO:0000256" key="2">
    <source>
        <dbReference type="ARBA" id="ARBA00008017"/>
    </source>
</evidence>
<comment type="similarity">
    <text evidence="2 7">Belongs to the MscS (TC 1.A.23) family.</text>
</comment>
<evidence type="ECO:0000256" key="7">
    <source>
        <dbReference type="RuleBase" id="RU369025"/>
    </source>
</evidence>
<dbReference type="PANTHER" id="PTHR30221:SF1">
    <property type="entry name" value="SMALL-CONDUCTANCE MECHANOSENSITIVE CHANNEL"/>
    <property type="match status" value="1"/>
</dbReference>
<evidence type="ECO:0000256" key="4">
    <source>
        <dbReference type="ARBA" id="ARBA00022692"/>
    </source>
</evidence>
<evidence type="ECO:0000259" key="8">
    <source>
        <dbReference type="Pfam" id="PF00924"/>
    </source>
</evidence>
<dbReference type="Gene3D" id="2.30.30.60">
    <property type="match status" value="1"/>
</dbReference>
<dbReference type="InterPro" id="IPR023408">
    <property type="entry name" value="MscS_beta-dom_sf"/>
</dbReference>
<dbReference type="InterPro" id="IPR045275">
    <property type="entry name" value="MscS_archaea/bacteria_type"/>
</dbReference>